<reference evidence="1" key="1">
    <citation type="submission" date="2020-08" db="EMBL/GenBank/DDBJ databases">
        <title>Multicomponent nature underlies the extraordinary mechanical properties of spider dragline silk.</title>
        <authorList>
            <person name="Kono N."/>
            <person name="Nakamura H."/>
            <person name="Mori M."/>
            <person name="Yoshida Y."/>
            <person name="Ohtoshi R."/>
            <person name="Malay A.D."/>
            <person name="Moran D.A.P."/>
            <person name="Tomita M."/>
            <person name="Numata K."/>
            <person name="Arakawa K."/>
        </authorList>
    </citation>
    <scope>NUCLEOTIDE SEQUENCE</scope>
</reference>
<proteinExistence type="predicted"/>
<protein>
    <submittedName>
        <fullName evidence="1">Uncharacterized protein</fullName>
    </submittedName>
</protein>
<dbReference type="AlphaFoldDB" id="A0A8X6QQ84"/>
<sequence length="100" mass="11574">MEFKGRRESSPFEFHSLATFKIFFRVVIFSCIKHYSGLATQSCTIQAQKVNFLGLHQVLEGGGGVAFLSANLVHVLVEVNQFQQFSSSTYRYYGWWREKR</sequence>
<gene>
    <name evidence="1" type="ORF">NPIL_647571</name>
</gene>
<dbReference type="EMBL" id="BMAW01082842">
    <property type="protein sequence ID" value="GFU30965.1"/>
    <property type="molecule type" value="Genomic_DNA"/>
</dbReference>
<evidence type="ECO:0000313" key="1">
    <source>
        <dbReference type="EMBL" id="GFU30965.1"/>
    </source>
</evidence>
<dbReference type="Proteomes" id="UP000887013">
    <property type="component" value="Unassembled WGS sequence"/>
</dbReference>
<evidence type="ECO:0000313" key="2">
    <source>
        <dbReference type="Proteomes" id="UP000887013"/>
    </source>
</evidence>
<keyword evidence="2" id="KW-1185">Reference proteome</keyword>
<comment type="caution">
    <text evidence="1">The sequence shown here is derived from an EMBL/GenBank/DDBJ whole genome shotgun (WGS) entry which is preliminary data.</text>
</comment>
<name>A0A8X6QQ84_NEPPI</name>
<organism evidence="1 2">
    <name type="scientific">Nephila pilipes</name>
    <name type="common">Giant wood spider</name>
    <name type="synonym">Nephila maculata</name>
    <dbReference type="NCBI Taxonomy" id="299642"/>
    <lineage>
        <taxon>Eukaryota</taxon>
        <taxon>Metazoa</taxon>
        <taxon>Ecdysozoa</taxon>
        <taxon>Arthropoda</taxon>
        <taxon>Chelicerata</taxon>
        <taxon>Arachnida</taxon>
        <taxon>Araneae</taxon>
        <taxon>Araneomorphae</taxon>
        <taxon>Entelegynae</taxon>
        <taxon>Araneoidea</taxon>
        <taxon>Nephilidae</taxon>
        <taxon>Nephila</taxon>
    </lineage>
</organism>
<accession>A0A8X6QQ84</accession>